<sequence>MLSTQWFHDRLARRILRWAVRHAIRQGEHFATYNERPKRASQIGTWPERGAPAKDCAIVMQGPIATDDAFTKETLLLYARNFPACKLILSTWADTPRELLDPIRQLGVEIVLSEKPKVAGLFNVNMQLVSAGAGVRAAVAGGAEWILKTRTDQRMYNPDAMAYLIALAQAFPVAPGFRQRHRIIGVGQGSLKFAPYHVTDQSVFGHAQDMLTYWTPPLRDTPPPTGWPVGLGDIYTQTPIGELCRQAAAETYITSSFLSSVGRTLDWSLADTWAAYRDHFCFADYAATDLYWVKAQSYSLRENFLVYDKVSNRQEFTFREWLLMHTGSLKPEDAQRYEGVFATRFDDAVVPLPAPQIT</sequence>
<dbReference type="EMBL" id="JAVDWU010000003">
    <property type="protein sequence ID" value="MDR7150076.1"/>
    <property type="molecule type" value="Genomic_DNA"/>
</dbReference>
<proteinExistence type="predicted"/>
<keyword evidence="2" id="KW-1185">Reference proteome</keyword>
<dbReference type="Pfam" id="PF07507">
    <property type="entry name" value="WavE"/>
    <property type="match status" value="1"/>
</dbReference>
<evidence type="ECO:0008006" key="3">
    <source>
        <dbReference type="Google" id="ProtNLM"/>
    </source>
</evidence>
<name>A0ABU1WM28_9BURK</name>
<gene>
    <name evidence="1" type="ORF">J2W49_002031</name>
</gene>
<dbReference type="RefSeq" id="WP_310315175.1">
    <property type="nucleotide sequence ID" value="NZ_JAVDWU010000003.1"/>
</dbReference>
<evidence type="ECO:0000313" key="1">
    <source>
        <dbReference type="EMBL" id="MDR7150076.1"/>
    </source>
</evidence>
<organism evidence="1 2">
    <name type="scientific">Hydrogenophaga palleronii</name>
    <dbReference type="NCBI Taxonomy" id="65655"/>
    <lineage>
        <taxon>Bacteria</taxon>
        <taxon>Pseudomonadati</taxon>
        <taxon>Pseudomonadota</taxon>
        <taxon>Betaproteobacteria</taxon>
        <taxon>Burkholderiales</taxon>
        <taxon>Comamonadaceae</taxon>
        <taxon>Hydrogenophaga</taxon>
    </lineage>
</organism>
<dbReference type="Proteomes" id="UP001265700">
    <property type="component" value="Unassembled WGS sequence"/>
</dbReference>
<comment type="caution">
    <text evidence="1">The sequence shown here is derived from an EMBL/GenBank/DDBJ whole genome shotgun (WGS) entry which is preliminary data.</text>
</comment>
<dbReference type="InterPro" id="IPR011122">
    <property type="entry name" value="WavE"/>
</dbReference>
<accession>A0ABU1WM28</accession>
<protein>
    <recommendedName>
        <fullName evidence="3">WavE lipopolysaccharide synthesis</fullName>
    </recommendedName>
</protein>
<evidence type="ECO:0000313" key="2">
    <source>
        <dbReference type="Proteomes" id="UP001265700"/>
    </source>
</evidence>
<reference evidence="1 2" key="1">
    <citation type="submission" date="2023-07" db="EMBL/GenBank/DDBJ databases">
        <title>Sorghum-associated microbial communities from plants grown in Nebraska, USA.</title>
        <authorList>
            <person name="Schachtman D."/>
        </authorList>
    </citation>
    <scope>NUCLEOTIDE SEQUENCE [LARGE SCALE GENOMIC DNA]</scope>
    <source>
        <strain evidence="1 2">4249</strain>
    </source>
</reference>